<dbReference type="GO" id="GO:0016779">
    <property type="term" value="F:nucleotidyltransferase activity"/>
    <property type="evidence" value="ECO:0007669"/>
    <property type="project" value="UniProtKB-ARBA"/>
</dbReference>
<dbReference type="InterPro" id="IPR025877">
    <property type="entry name" value="MobA-like_NTP_Trfase"/>
</dbReference>
<name>A8ML33_ALKOO</name>
<evidence type="ECO:0000259" key="1">
    <source>
        <dbReference type="Pfam" id="PF12804"/>
    </source>
</evidence>
<sequence>MKAIILAGESPQDIETFGQGKALIHFNDRPLIQYTIEALVQSGLVEEILVIGNKEVLSPRIGYKVDKIIDGNKELLDNLITALSYFPQEENLLIATCDIPFIGGEAVSNFIKEAHSLQADLYYPIIRRAVCEQRYPAAKRTYISMKDGEFTGGNLIMVNPQKIMFMEDEIRLLITHRKNPIKMLKALGPSLVVKMLAKRLTIKDLEKYIEEKFGIKGRAFVTPYPEVGTDIDRLEDIKILEKYI</sequence>
<dbReference type="RefSeq" id="WP_012158165.1">
    <property type="nucleotide sequence ID" value="NC_009922.1"/>
</dbReference>
<organism evidence="2 3">
    <name type="scientific">Alkaliphilus oremlandii (strain OhILAs)</name>
    <name type="common">Clostridium oremlandii (strain OhILAs)</name>
    <dbReference type="NCBI Taxonomy" id="350688"/>
    <lineage>
        <taxon>Bacteria</taxon>
        <taxon>Bacillati</taxon>
        <taxon>Bacillota</taxon>
        <taxon>Clostridia</taxon>
        <taxon>Peptostreptococcales</taxon>
        <taxon>Natronincolaceae</taxon>
        <taxon>Alkaliphilus</taxon>
    </lineage>
</organism>
<dbReference type="OrthoDB" id="159246at2"/>
<dbReference type="InterPro" id="IPR029044">
    <property type="entry name" value="Nucleotide-diphossugar_trans"/>
</dbReference>
<dbReference type="STRING" id="350688.Clos_0287"/>
<protein>
    <recommendedName>
        <fullName evidence="1">MobA-like NTP transferase domain-containing protein</fullName>
    </recommendedName>
</protein>
<evidence type="ECO:0000313" key="2">
    <source>
        <dbReference type="EMBL" id="ABW17850.1"/>
    </source>
</evidence>
<proteinExistence type="predicted"/>
<dbReference type="Proteomes" id="UP000000269">
    <property type="component" value="Chromosome"/>
</dbReference>
<dbReference type="eggNOG" id="COG2266">
    <property type="taxonomic scope" value="Bacteria"/>
</dbReference>
<gene>
    <name evidence="2" type="ordered locus">Clos_0287</name>
</gene>
<feature type="domain" description="MobA-like NTP transferase" evidence="1">
    <location>
        <begin position="3"/>
        <end position="126"/>
    </location>
</feature>
<dbReference type="Gene3D" id="3.90.550.10">
    <property type="entry name" value="Spore Coat Polysaccharide Biosynthesis Protein SpsA, Chain A"/>
    <property type="match status" value="1"/>
</dbReference>
<evidence type="ECO:0000313" key="3">
    <source>
        <dbReference type="Proteomes" id="UP000000269"/>
    </source>
</evidence>
<dbReference type="Pfam" id="PF12804">
    <property type="entry name" value="NTP_transf_3"/>
    <property type="match status" value="1"/>
</dbReference>
<dbReference type="EMBL" id="CP000853">
    <property type="protein sequence ID" value="ABW17850.1"/>
    <property type="molecule type" value="Genomic_DNA"/>
</dbReference>
<dbReference type="KEGG" id="aoe:Clos_0287"/>
<accession>A8ML33</accession>
<keyword evidence="3" id="KW-1185">Reference proteome</keyword>
<dbReference type="SUPFAM" id="SSF53448">
    <property type="entry name" value="Nucleotide-diphospho-sugar transferases"/>
    <property type="match status" value="1"/>
</dbReference>
<dbReference type="AlphaFoldDB" id="A8ML33"/>
<reference evidence="3" key="1">
    <citation type="submission" date="2007-10" db="EMBL/GenBank/DDBJ databases">
        <title>Complete genome of Alkaliphilus oremlandii OhILAs.</title>
        <authorList>
            <person name="Copeland A."/>
            <person name="Lucas S."/>
            <person name="Lapidus A."/>
            <person name="Barry K."/>
            <person name="Detter J.C."/>
            <person name="Glavina del Rio T."/>
            <person name="Hammon N."/>
            <person name="Israni S."/>
            <person name="Dalin E."/>
            <person name="Tice H."/>
            <person name="Pitluck S."/>
            <person name="Chain P."/>
            <person name="Malfatti S."/>
            <person name="Shin M."/>
            <person name="Vergez L."/>
            <person name="Schmutz J."/>
            <person name="Larimer F."/>
            <person name="Land M."/>
            <person name="Hauser L."/>
            <person name="Kyrpides N."/>
            <person name="Mikhailova N."/>
            <person name="Stolz J.F."/>
            <person name="Dawson A."/>
            <person name="Fisher E."/>
            <person name="Crable B."/>
            <person name="Perera E."/>
            <person name="Lisak J."/>
            <person name="Ranganathan M."/>
            <person name="Basu P."/>
            <person name="Richardson P."/>
        </authorList>
    </citation>
    <scope>NUCLEOTIDE SEQUENCE [LARGE SCALE GENOMIC DNA]</scope>
    <source>
        <strain evidence="3">OhILAs</strain>
    </source>
</reference>
<dbReference type="HOGENOM" id="CLU_071013_1_0_9"/>